<dbReference type="InterPro" id="IPR001920">
    <property type="entry name" value="Asp/Glu_race"/>
</dbReference>
<dbReference type="EMBL" id="JAUSUZ010000001">
    <property type="protein sequence ID" value="MDQ0371093.1"/>
    <property type="molecule type" value="Genomic_DNA"/>
</dbReference>
<evidence type="ECO:0000256" key="2">
    <source>
        <dbReference type="ARBA" id="ARBA00023235"/>
    </source>
</evidence>
<keyword evidence="4" id="KW-1185">Reference proteome</keyword>
<evidence type="ECO:0000256" key="1">
    <source>
        <dbReference type="ARBA" id="ARBA00007847"/>
    </source>
</evidence>
<accession>A0AAE3W751</accession>
<dbReference type="GO" id="GO:0047689">
    <property type="term" value="F:aspartate racemase activity"/>
    <property type="evidence" value="ECO:0007669"/>
    <property type="project" value="UniProtKB-EC"/>
</dbReference>
<dbReference type="Pfam" id="PF01177">
    <property type="entry name" value="Asp_Glu_race"/>
    <property type="match status" value="1"/>
</dbReference>
<proteinExistence type="inferred from homology"/>
<name>A0AAE3W751_9ACTN</name>
<dbReference type="RefSeq" id="WP_307247586.1">
    <property type="nucleotide sequence ID" value="NZ_JAUSUZ010000001.1"/>
</dbReference>
<dbReference type="NCBIfam" id="TIGR00035">
    <property type="entry name" value="asp_race"/>
    <property type="match status" value="1"/>
</dbReference>
<dbReference type="PANTHER" id="PTHR21198">
    <property type="entry name" value="GLUTAMATE RACEMASE"/>
    <property type="match status" value="1"/>
</dbReference>
<evidence type="ECO:0000313" key="4">
    <source>
        <dbReference type="Proteomes" id="UP001240236"/>
    </source>
</evidence>
<dbReference type="Gene3D" id="3.40.50.1860">
    <property type="match status" value="2"/>
</dbReference>
<dbReference type="EC" id="5.1.1.13" evidence="3"/>
<evidence type="ECO:0000313" key="3">
    <source>
        <dbReference type="EMBL" id="MDQ0371093.1"/>
    </source>
</evidence>
<reference evidence="3 4" key="1">
    <citation type="submission" date="2023-07" db="EMBL/GenBank/DDBJ databases">
        <title>Sequencing the genomes of 1000 actinobacteria strains.</title>
        <authorList>
            <person name="Klenk H.-P."/>
        </authorList>
    </citation>
    <scope>NUCLEOTIDE SEQUENCE [LARGE SCALE GENOMIC DNA]</scope>
    <source>
        <strain evidence="3 4">DSM 44709</strain>
    </source>
</reference>
<keyword evidence="2 3" id="KW-0413">Isomerase</keyword>
<dbReference type="AlphaFoldDB" id="A0AAE3W751"/>
<dbReference type="PANTHER" id="PTHR21198:SF7">
    <property type="entry name" value="ASPARTATE-GLUTAMATE RACEMASE FAMILY"/>
    <property type="match status" value="1"/>
</dbReference>
<sequence>MRVIGLIGGMSWQSTAEFYRLINEMTAERLGGLHSARCLLYSVDFAPIERMQADGRWDDAAAELGRAARSLEAGGAETLVLCTNTMHKVAAEIQAQVNIPLLHIADATATAALAAGVTTVGLLGTRFTMAEPFLADRLAAHGLRVLVPNAQDQRLVNDIIYGELCLGVVRPESRDAYRGVIRRLVNAGADGVIYGCTEIELLVDQSDSDVPVFATTRLHAAAAVDAALSS</sequence>
<dbReference type="InterPro" id="IPR015942">
    <property type="entry name" value="Asp/Glu/hydantoin_racemase"/>
</dbReference>
<comment type="caution">
    <text evidence="3">The sequence shown here is derived from an EMBL/GenBank/DDBJ whole genome shotgun (WGS) entry which is preliminary data.</text>
</comment>
<comment type="similarity">
    <text evidence="1">Belongs to the aspartate/glutamate racemases family.</text>
</comment>
<dbReference type="SUPFAM" id="SSF53681">
    <property type="entry name" value="Aspartate/glutamate racemase"/>
    <property type="match status" value="2"/>
</dbReference>
<protein>
    <submittedName>
        <fullName evidence="3">Aspartate racemase</fullName>
        <ecNumber evidence="3">5.1.1.13</ecNumber>
    </submittedName>
</protein>
<gene>
    <name evidence="3" type="ORF">J2S42_007762</name>
</gene>
<organism evidence="3 4">
    <name type="scientific">Catenuloplanes indicus</name>
    <dbReference type="NCBI Taxonomy" id="137267"/>
    <lineage>
        <taxon>Bacteria</taxon>
        <taxon>Bacillati</taxon>
        <taxon>Actinomycetota</taxon>
        <taxon>Actinomycetes</taxon>
        <taxon>Micromonosporales</taxon>
        <taxon>Micromonosporaceae</taxon>
        <taxon>Catenuloplanes</taxon>
    </lineage>
</organism>
<dbReference type="Proteomes" id="UP001240236">
    <property type="component" value="Unassembled WGS sequence"/>
</dbReference>
<dbReference type="InterPro" id="IPR004380">
    <property type="entry name" value="Asp_race"/>
</dbReference>